<dbReference type="eggNOG" id="KOG0157">
    <property type="taxonomic scope" value="Eukaryota"/>
</dbReference>
<dbReference type="GeneID" id="4700190"/>
<evidence type="ECO:0000256" key="8">
    <source>
        <dbReference type="PIRSR" id="PIRSR602402-1"/>
    </source>
</evidence>
<proteinExistence type="inferred from homology"/>
<comment type="cofactor">
    <cofactor evidence="1 8">
        <name>heme</name>
        <dbReference type="ChEBI" id="CHEBI:30413"/>
    </cofactor>
</comment>
<evidence type="ECO:0000256" key="7">
    <source>
        <dbReference type="ARBA" id="ARBA00023033"/>
    </source>
</evidence>
<dbReference type="Proteomes" id="UP000006701">
    <property type="component" value="Unassembled WGS sequence"/>
</dbReference>
<keyword evidence="3 8" id="KW-0349">Heme</keyword>
<organism evidence="10 11">
    <name type="scientific">Aspergillus clavatus (strain ATCC 1007 / CBS 513.65 / DSM 816 / NCTC 3887 / NRRL 1 / QM 1276 / 107)</name>
    <dbReference type="NCBI Taxonomy" id="344612"/>
    <lineage>
        <taxon>Eukaryota</taxon>
        <taxon>Fungi</taxon>
        <taxon>Dikarya</taxon>
        <taxon>Ascomycota</taxon>
        <taxon>Pezizomycotina</taxon>
        <taxon>Eurotiomycetes</taxon>
        <taxon>Eurotiomycetidae</taxon>
        <taxon>Eurotiales</taxon>
        <taxon>Aspergillaceae</taxon>
        <taxon>Aspergillus</taxon>
        <taxon>Aspergillus subgen. Fumigati</taxon>
    </lineage>
</organism>
<dbReference type="PANTHER" id="PTHR24287:SF1">
    <property type="entry name" value="P450, PUTATIVE (EUROFUNG)-RELATED"/>
    <property type="match status" value="1"/>
</dbReference>
<dbReference type="CDD" id="cd11063">
    <property type="entry name" value="CYP52"/>
    <property type="match status" value="1"/>
</dbReference>
<keyword evidence="5 9" id="KW-0560">Oxidoreductase</keyword>
<accession>A1CT08</accession>
<dbReference type="RefSeq" id="XP_001267871.1">
    <property type="nucleotide sequence ID" value="XM_001267870.1"/>
</dbReference>
<dbReference type="InterPro" id="IPR002402">
    <property type="entry name" value="Cyt_P450_E_grp-II"/>
</dbReference>
<dbReference type="EMBL" id="DS027060">
    <property type="protein sequence ID" value="EAW06445.1"/>
    <property type="molecule type" value="Genomic_DNA"/>
</dbReference>
<dbReference type="STRING" id="344612.A1CT08"/>
<keyword evidence="7 9" id="KW-0503">Monooxygenase</keyword>
<dbReference type="HOGENOM" id="CLU_001570_27_0_1"/>
<gene>
    <name evidence="10" type="ORF">ACLA_081330</name>
</gene>
<dbReference type="InterPro" id="IPR001128">
    <property type="entry name" value="Cyt_P450"/>
</dbReference>
<dbReference type="OrthoDB" id="1470350at2759"/>
<evidence type="ECO:0000256" key="3">
    <source>
        <dbReference type="ARBA" id="ARBA00022617"/>
    </source>
</evidence>
<dbReference type="PRINTS" id="PR00385">
    <property type="entry name" value="P450"/>
</dbReference>
<evidence type="ECO:0000313" key="11">
    <source>
        <dbReference type="Proteomes" id="UP000006701"/>
    </source>
</evidence>
<evidence type="ECO:0000256" key="6">
    <source>
        <dbReference type="ARBA" id="ARBA00023004"/>
    </source>
</evidence>
<feature type="binding site" description="axial binding residue" evidence="8">
    <location>
        <position position="461"/>
    </location>
    <ligand>
        <name>heme</name>
        <dbReference type="ChEBI" id="CHEBI:30413"/>
    </ligand>
    <ligandPart>
        <name>Fe</name>
        <dbReference type="ChEBI" id="CHEBI:18248"/>
    </ligandPart>
</feature>
<dbReference type="GO" id="GO:0005506">
    <property type="term" value="F:iron ion binding"/>
    <property type="evidence" value="ECO:0007669"/>
    <property type="project" value="InterPro"/>
</dbReference>
<dbReference type="SUPFAM" id="SSF48264">
    <property type="entry name" value="Cytochrome P450"/>
    <property type="match status" value="1"/>
</dbReference>
<dbReference type="InterPro" id="IPR017972">
    <property type="entry name" value="Cyt_P450_CS"/>
</dbReference>
<dbReference type="PRINTS" id="PR00464">
    <property type="entry name" value="EP450II"/>
</dbReference>
<dbReference type="AlphaFoldDB" id="A1CT08"/>
<evidence type="ECO:0000256" key="5">
    <source>
        <dbReference type="ARBA" id="ARBA00023002"/>
    </source>
</evidence>
<keyword evidence="4 8" id="KW-0479">Metal-binding</keyword>
<dbReference type="GO" id="GO:0020037">
    <property type="term" value="F:heme binding"/>
    <property type="evidence" value="ECO:0007669"/>
    <property type="project" value="InterPro"/>
</dbReference>
<name>A1CT08_ASPCL</name>
<dbReference type="InterPro" id="IPR036396">
    <property type="entry name" value="Cyt_P450_sf"/>
</dbReference>
<dbReference type="Pfam" id="PF00067">
    <property type="entry name" value="p450"/>
    <property type="match status" value="1"/>
</dbReference>
<dbReference type="Gene3D" id="1.10.630.10">
    <property type="entry name" value="Cytochrome P450"/>
    <property type="match status" value="1"/>
</dbReference>
<keyword evidence="6 8" id="KW-0408">Iron</keyword>
<dbReference type="PANTHER" id="PTHR24287">
    <property type="entry name" value="P450, PUTATIVE (EUROFUNG)-RELATED"/>
    <property type="match status" value="1"/>
</dbReference>
<evidence type="ECO:0000313" key="10">
    <source>
        <dbReference type="EMBL" id="EAW06445.1"/>
    </source>
</evidence>
<reference evidence="10 11" key="1">
    <citation type="journal article" date="2008" name="PLoS Genet.">
        <title>Genomic islands in the pathogenic filamentous fungus Aspergillus fumigatus.</title>
        <authorList>
            <person name="Fedorova N.D."/>
            <person name="Khaldi N."/>
            <person name="Joardar V.S."/>
            <person name="Maiti R."/>
            <person name="Amedeo P."/>
            <person name="Anderson M.J."/>
            <person name="Crabtree J."/>
            <person name="Silva J.C."/>
            <person name="Badger J.H."/>
            <person name="Albarraq A."/>
            <person name="Angiuoli S."/>
            <person name="Bussey H."/>
            <person name="Bowyer P."/>
            <person name="Cotty P.J."/>
            <person name="Dyer P.S."/>
            <person name="Egan A."/>
            <person name="Galens K."/>
            <person name="Fraser-Liggett C.M."/>
            <person name="Haas B.J."/>
            <person name="Inman J.M."/>
            <person name="Kent R."/>
            <person name="Lemieux S."/>
            <person name="Malavazi I."/>
            <person name="Orvis J."/>
            <person name="Roemer T."/>
            <person name="Ronning C.M."/>
            <person name="Sundaram J.P."/>
            <person name="Sutton G."/>
            <person name="Turner G."/>
            <person name="Venter J.C."/>
            <person name="White O.R."/>
            <person name="Whitty B.R."/>
            <person name="Youngman P."/>
            <person name="Wolfe K.H."/>
            <person name="Goldman G.H."/>
            <person name="Wortman J.R."/>
            <person name="Jiang B."/>
            <person name="Denning D.W."/>
            <person name="Nierman W.C."/>
        </authorList>
    </citation>
    <scope>NUCLEOTIDE SEQUENCE [LARGE SCALE GENOMIC DNA]</scope>
    <source>
        <strain evidence="11">ATCC 1007 / CBS 513.65 / DSM 816 / NCTC 3887 / NRRL 1</strain>
    </source>
</reference>
<dbReference type="GO" id="GO:0016712">
    <property type="term" value="F:oxidoreductase activity, acting on paired donors, with incorporation or reduction of molecular oxygen, reduced flavin or flavoprotein as one donor, and incorporation of one atom of oxygen"/>
    <property type="evidence" value="ECO:0007669"/>
    <property type="project" value="InterPro"/>
</dbReference>
<keyword evidence="11" id="KW-1185">Reference proteome</keyword>
<dbReference type="OMA" id="VPEHYEH"/>
<protein>
    <submittedName>
        <fullName evidence="10">Cytochrome P450 family protein, putative</fullName>
    </submittedName>
</protein>
<dbReference type="VEuPathDB" id="FungiDB:ACLA_081330"/>
<dbReference type="InterPro" id="IPR002974">
    <property type="entry name" value="Cyt_P450_E_CYP52_ascomycetes"/>
</dbReference>
<dbReference type="InterPro" id="IPR047146">
    <property type="entry name" value="Cyt_P450_E_CYP52_fungi"/>
</dbReference>
<comment type="similarity">
    <text evidence="2 9">Belongs to the cytochrome P450 family.</text>
</comment>
<evidence type="ECO:0000256" key="1">
    <source>
        <dbReference type="ARBA" id="ARBA00001971"/>
    </source>
</evidence>
<dbReference type="PROSITE" id="PS00086">
    <property type="entry name" value="CYTOCHROME_P450"/>
    <property type="match status" value="1"/>
</dbReference>
<dbReference type="PRINTS" id="PR01239">
    <property type="entry name" value="EP450IICYP52"/>
</dbReference>
<dbReference type="KEGG" id="act:ACLA_081330"/>
<evidence type="ECO:0000256" key="9">
    <source>
        <dbReference type="RuleBase" id="RU000461"/>
    </source>
</evidence>
<evidence type="ECO:0000256" key="2">
    <source>
        <dbReference type="ARBA" id="ARBA00010617"/>
    </source>
</evidence>
<evidence type="ECO:0000256" key="4">
    <source>
        <dbReference type="ARBA" id="ARBA00022723"/>
    </source>
</evidence>
<sequence length="517" mass="58775">MAFPLVTIAAVAVALRLLWVLVSKWQNAQNARRLGCGSTPLYPSDFIGISVLKEALKADKAKQLLQLIERRVALMSDREGRYVSTFRLRQIGREMYFTTDPKNIQAVLATQFKDFELGAPRRNAIHSLLGTGIFTSDGEEWSRSRALLRPQFTRGQISDLELEERHVQNAMRAMRVVNDKWTDAVDIQSIFFRLTIDSATEFLFGESVESQLSALNGGGTPADQFPYYFDRSQWYCAQRGRFEKLWWVVNNRESRHAEKEVHAYVDRFAQNAIKTAQEGKLATDDSSRYVFLHALASVTQDPVELRSQLLNILLAGRDTTASLLSWTMLLLARHPAEFQKLRQAVVDEFGTYDQPRNLTFGALKSCQPLQHCMNEVLRLFPVVPGNRRIATKDTTLPRGGGSDGSQPIYVRKGQPVAYSMHILHRRKDIWGPDAEEFKPSRWVDRKVGWDYVPFNGGPRICLGQQFALTEAGYVLVRLLQRFDAIEDVQPHLEIRYALNLTSAPADNVTVRLREASK</sequence>